<feature type="region of interest" description="Disordered" evidence="1">
    <location>
        <begin position="531"/>
        <end position="583"/>
    </location>
</feature>
<dbReference type="AlphaFoldDB" id="A0A6P5EYZ6"/>
<feature type="compositionally biased region" description="Basic and acidic residues" evidence="1">
    <location>
        <begin position="92"/>
        <end position="102"/>
    </location>
</feature>
<dbReference type="InterPro" id="IPR010433">
    <property type="entry name" value="EIF-4B_pln"/>
</dbReference>
<dbReference type="PANTHER" id="PTHR32091">
    <property type="entry name" value="EUKARYOTIC TRANSLATION INITIATION FACTOR 4B"/>
    <property type="match status" value="1"/>
</dbReference>
<feature type="region of interest" description="Disordered" evidence="1">
    <location>
        <begin position="230"/>
        <end position="518"/>
    </location>
</feature>
<protein>
    <submittedName>
        <fullName evidence="3">MAP7 domain-containing protein 1 isoform X1</fullName>
    </submittedName>
</protein>
<evidence type="ECO:0000256" key="1">
    <source>
        <dbReference type="SAM" id="MobiDB-lite"/>
    </source>
</evidence>
<accession>A0A6P5EYZ6</accession>
<dbReference type="OrthoDB" id="48651at2759"/>
<feature type="compositionally biased region" description="Low complexity" evidence="1">
    <location>
        <begin position="169"/>
        <end position="181"/>
    </location>
</feature>
<dbReference type="PANTHER" id="PTHR32091:SF4">
    <property type="entry name" value="OS07G0546100 PROTEIN"/>
    <property type="match status" value="1"/>
</dbReference>
<feature type="compositionally biased region" description="Low complexity" evidence="1">
    <location>
        <begin position="453"/>
        <end position="467"/>
    </location>
</feature>
<feature type="compositionally biased region" description="Low complexity" evidence="1">
    <location>
        <begin position="531"/>
        <end position="540"/>
    </location>
</feature>
<organism evidence="2 3">
    <name type="scientific">Ananas comosus</name>
    <name type="common">Pineapple</name>
    <name type="synonym">Ananas ananas</name>
    <dbReference type="NCBI Taxonomy" id="4615"/>
    <lineage>
        <taxon>Eukaryota</taxon>
        <taxon>Viridiplantae</taxon>
        <taxon>Streptophyta</taxon>
        <taxon>Embryophyta</taxon>
        <taxon>Tracheophyta</taxon>
        <taxon>Spermatophyta</taxon>
        <taxon>Magnoliopsida</taxon>
        <taxon>Liliopsida</taxon>
        <taxon>Poales</taxon>
        <taxon>Bromeliaceae</taxon>
        <taxon>Bromelioideae</taxon>
        <taxon>Ananas</taxon>
    </lineage>
</organism>
<feature type="compositionally biased region" description="Low complexity" evidence="1">
    <location>
        <begin position="126"/>
        <end position="135"/>
    </location>
</feature>
<feature type="compositionally biased region" description="Low complexity" evidence="1">
    <location>
        <begin position="104"/>
        <end position="117"/>
    </location>
</feature>
<feature type="compositionally biased region" description="Polar residues" evidence="1">
    <location>
        <begin position="542"/>
        <end position="558"/>
    </location>
</feature>
<reference evidence="2" key="1">
    <citation type="journal article" date="2015" name="Nat. Genet.">
        <title>The pineapple genome and the evolution of CAM photosynthesis.</title>
        <authorList>
            <person name="Ming R."/>
            <person name="VanBuren R."/>
            <person name="Wai C.M."/>
            <person name="Tang H."/>
            <person name="Schatz M.C."/>
            <person name="Bowers J.E."/>
            <person name="Lyons E."/>
            <person name="Wang M.L."/>
            <person name="Chen J."/>
            <person name="Biggers E."/>
            <person name="Zhang J."/>
            <person name="Huang L."/>
            <person name="Zhang L."/>
            <person name="Miao W."/>
            <person name="Zhang J."/>
            <person name="Ye Z."/>
            <person name="Miao C."/>
            <person name="Lin Z."/>
            <person name="Wang H."/>
            <person name="Zhou H."/>
            <person name="Yim W.C."/>
            <person name="Priest H.D."/>
            <person name="Zheng C."/>
            <person name="Woodhouse M."/>
            <person name="Edger P.P."/>
            <person name="Guyot R."/>
            <person name="Guo H.B."/>
            <person name="Guo H."/>
            <person name="Zheng G."/>
            <person name="Singh R."/>
            <person name="Sharma A."/>
            <person name="Min X."/>
            <person name="Zheng Y."/>
            <person name="Lee H."/>
            <person name="Gurtowski J."/>
            <person name="Sedlazeck F.J."/>
            <person name="Harkess A."/>
            <person name="McKain M.R."/>
            <person name="Liao Z."/>
            <person name="Fang J."/>
            <person name="Liu J."/>
            <person name="Zhang X."/>
            <person name="Zhang Q."/>
            <person name="Hu W."/>
            <person name="Qin Y."/>
            <person name="Wang K."/>
            <person name="Chen L.Y."/>
            <person name="Shirley N."/>
            <person name="Lin Y.R."/>
            <person name="Liu L.Y."/>
            <person name="Hernandez A.G."/>
            <person name="Wright C.L."/>
            <person name="Bulone V."/>
            <person name="Tuskan G.A."/>
            <person name="Heath K."/>
            <person name="Zee F."/>
            <person name="Moore P.H."/>
            <person name="Sunkar R."/>
            <person name="Leebens-Mack J.H."/>
            <person name="Mockler T."/>
            <person name="Bennetzen J.L."/>
            <person name="Freeling M."/>
            <person name="Sankoff D."/>
            <person name="Paterson A.H."/>
            <person name="Zhu X."/>
            <person name="Yang X."/>
            <person name="Smith J.A."/>
            <person name="Cushman J.C."/>
            <person name="Paull R.E."/>
            <person name="Yu Q."/>
        </authorList>
    </citation>
    <scope>NUCLEOTIDE SEQUENCE [LARGE SCALE GENOMIC DNA]</scope>
    <source>
        <strain evidence="2">cv. F153</strain>
    </source>
</reference>
<feature type="region of interest" description="Disordered" evidence="1">
    <location>
        <begin position="1"/>
        <end position="181"/>
    </location>
</feature>
<dbReference type="GO" id="GO:0003743">
    <property type="term" value="F:translation initiation factor activity"/>
    <property type="evidence" value="ECO:0007669"/>
    <property type="project" value="InterPro"/>
</dbReference>
<feature type="compositionally biased region" description="Basic and acidic residues" evidence="1">
    <location>
        <begin position="428"/>
        <end position="448"/>
    </location>
</feature>
<reference evidence="3" key="2">
    <citation type="submission" date="2025-08" db="UniProtKB">
        <authorList>
            <consortium name="RefSeq"/>
        </authorList>
    </citation>
    <scope>IDENTIFICATION</scope>
    <source>
        <tissue evidence="3">Leaf</tissue>
    </source>
</reference>
<gene>
    <name evidence="3" type="primary">LOC109708915</name>
</gene>
<feature type="compositionally biased region" description="Basic and acidic residues" evidence="1">
    <location>
        <begin position="230"/>
        <end position="256"/>
    </location>
</feature>
<feature type="compositionally biased region" description="Basic and acidic residues" evidence="1">
    <location>
        <begin position="468"/>
        <end position="480"/>
    </location>
</feature>
<dbReference type="GeneID" id="109708915"/>
<evidence type="ECO:0000313" key="3">
    <source>
        <dbReference type="RefSeq" id="XP_020086438.1"/>
    </source>
</evidence>
<keyword evidence="2" id="KW-1185">Reference proteome</keyword>
<proteinExistence type="predicted"/>
<evidence type="ECO:0000313" key="2">
    <source>
        <dbReference type="Proteomes" id="UP000515123"/>
    </source>
</evidence>
<dbReference type="GO" id="GO:0003729">
    <property type="term" value="F:mRNA binding"/>
    <property type="evidence" value="ECO:0007669"/>
    <property type="project" value="TreeGrafter"/>
</dbReference>
<dbReference type="Proteomes" id="UP000515123">
    <property type="component" value="Linkage group 4"/>
</dbReference>
<dbReference type="RefSeq" id="XP_020086438.1">
    <property type="nucleotide sequence ID" value="XM_020230849.1"/>
</dbReference>
<feature type="compositionally biased region" description="Basic and acidic residues" evidence="1">
    <location>
        <begin position="367"/>
        <end position="378"/>
    </location>
</feature>
<feature type="compositionally biased region" description="Low complexity" evidence="1">
    <location>
        <begin position="64"/>
        <end position="73"/>
    </location>
</feature>
<dbReference type="Gramene" id="Aco002014.1.mrna1">
    <property type="protein sequence ID" value="Aco002014.1.mrna1"/>
    <property type="gene ID" value="Aco002014.1.path1"/>
</dbReference>
<feature type="compositionally biased region" description="Basic and acidic residues" evidence="1">
    <location>
        <begin position="282"/>
        <end position="297"/>
    </location>
</feature>
<feature type="compositionally biased region" description="Basic and acidic residues" evidence="1">
    <location>
        <begin position="395"/>
        <end position="406"/>
    </location>
</feature>
<feature type="compositionally biased region" description="Basic and acidic residues" evidence="1">
    <location>
        <begin position="346"/>
        <end position="359"/>
    </location>
</feature>
<sequence length="583" mass="63053">MSKKKSFTGSTTMTLKDFHGGSIPSDLPLPSAPGVSVRPPDRPAAGRPDHHRLRPGSAGGVASAGGVVTATAVRGFDERPPAFLSQPVHIGRHFEEDERKPFDASSASRRPPAADPVRPLPPPPAARSEPSRPISGPAATYQSPAPAANGLSPSAPVPNAWAARKEAAGEPAAVQPSPAWSASRLALASAVEKVTSGRWQSKLAEVETIRSPEVETVDRRFADSVRVGEEVYSDRVRSPVNVETKETRPVSDEGRLGRPQLNQQAAAEVPERPKLKLFPRTKPLEPSETRVFEEKQEYQQPLNTVPGGNLYETQGDVNAIKPGSAGADSGGPVVERPRLNLKPRSKPAEQSDETAERARQSVFGGARPRELVLKERGVDVIVADELDKTVPTNRAKNDLPKTEPKLDASPSTGQRERTVDSFVPARRGGRDLADRKDNYRPSDGDKVVADTPNRGSSSSWRNNNNDYLNRRTNRDSEKPLEQQQQQPRLEPETWRKPPILVEEPPKPQQAPPGAPRFGKGASALVLAQAFSKSVSSSGSGTALVSQGSNLPGRQQQVAPFSRLTDNNRELYSANPHQRHINGY</sequence>
<name>A0A6P5EYZ6_ANACO</name>